<organism evidence="2 3">
    <name type="scientific">Sinorhizobium chiapasense</name>
    <dbReference type="NCBI Taxonomy" id="501572"/>
    <lineage>
        <taxon>Bacteria</taxon>
        <taxon>Pseudomonadati</taxon>
        <taxon>Pseudomonadota</taxon>
        <taxon>Alphaproteobacteria</taxon>
        <taxon>Hyphomicrobiales</taxon>
        <taxon>Rhizobiaceae</taxon>
        <taxon>Sinorhizobium/Ensifer group</taxon>
        <taxon>Sinorhizobium</taxon>
    </lineage>
</organism>
<evidence type="ECO:0000313" key="2">
    <source>
        <dbReference type="EMBL" id="WVT02725.1"/>
    </source>
</evidence>
<protein>
    <submittedName>
        <fullName evidence="2">Uncharacterized protein</fullName>
    </submittedName>
</protein>
<reference evidence="2" key="1">
    <citation type="submission" date="2023-08" db="EMBL/GenBank/DDBJ databases">
        <title>Complete genome sequence of Sinorhizobium chiapanecum ITTG S70 isolated from Acaciella angustissima nodules in Chiapas-Mexico.</title>
        <authorList>
            <person name="Rincon-Rosales R."/>
            <person name="Rogel M.A."/>
            <person name="Rincon-Medina C.I."/>
            <person name="Guerrero G."/>
            <person name="Manzano-Gomez L.A."/>
            <person name="Lopez-Lopez A."/>
            <person name="Rincon Molina F.A."/>
            <person name="Martinez-Romero E."/>
        </authorList>
    </citation>
    <scope>NUCLEOTIDE SEQUENCE</scope>
    <source>
        <strain evidence="2">ITTG S70</strain>
    </source>
</reference>
<dbReference type="RefSeq" id="WP_331371993.1">
    <property type="nucleotide sequence ID" value="NZ_CP133148.1"/>
</dbReference>
<feature type="transmembrane region" description="Helical" evidence="1">
    <location>
        <begin position="26"/>
        <end position="47"/>
    </location>
</feature>
<proteinExistence type="predicted"/>
<keyword evidence="1" id="KW-0472">Membrane</keyword>
<gene>
    <name evidence="2" type="ORF">RB548_14540</name>
</gene>
<evidence type="ECO:0000313" key="3">
    <source>
        <dbReference type="Proteomes" id="UP001432360"/>
    </source>
</evidence>
<keyword evidence="1" id="KW-0812">Transmembrane</keyword>
<dbReference type="Proteomes" id="UP001432360">
    <property type="component" value="Chromosome"/>
</dbReference>
<keyword evidence="1" id="KW-1133">Transmembrane helix</keyword>
<sequence>MNATKAARSRYAIYAAPPARRSSVNLIPHTIAFAAAFSFVTALIIGAI</sequence>
<name>A0ABZ2B996_9HYPH</name>
<keyword evidence="3" id="KW-1185">Reference proteome</keyword>
<dbReference type="EMBL" id="CP133148">
    <property type="protein sequence ID" value="WVT02725.1"/>
    <property type="molecule type" value="Genomic_DNA"/>
</dbReference>
<evidence type="ECO:0000256" key="1">
    <source>
        <dbReference type="SAM" id="Phobius"/>
    </source>
</evidence>
<accession>A0ABZ2B996</accession>